<reference evidence="4 5" key="1">
    <citation type="submission" date="2014-08" db="EMBL/GenBank/DDBJ databases">
        <authorList>
            <person name="Hassan Y.I."/>
            <person name="Lepp D."/>
            <person name="Zhou T."/>
        </authorList>
    </citation>
    <scope>NUCLEOTIDE SEQUENCE [LARGE SCALE GENOMIC DNA]</scope>
    <source>
        <strain evidence="4 5">IFO13584</strain>
    </source>
</reference>
<evidence type="ECO:0000256" key="1">
    <source>
        <dbReference type="ARBA" id="ARBA00006499"/>
    </source>
</evidence>
<dbReference type="EMBL" id="JQGC01000028">
    <property type="protein sequence ID" value="KFL29281.1"/>
    <property type="molecule type" value="Genomic_DNA"/>
</dbReference>
<dbReference type="InterPro" id="IPR050565">
    <property type="entry name" value="LYPA1-2/EST-like"/>
</dbReference>
<gene>
    <name evidence="4" type="ORF">JP75_22175</name>
</gene>
<accession>A0A087LXC8</accession>
<dbReference type="Proteomes" id="UP000028981">
    <property type="component" value="Unassembled WGS sequence"/>
</dbReference>
<keyword evidence="5" id="KW-1185">Reference proteome</keyword>
<dbReference type="Gene3D" id="3.40.50.1820">
    <property type="entry name" value="alpha/beta hydrolase"/>
    <property type="match status" value="1"/>
</dbReference>
<dbReference type="InterPro" id="IPR029058">
    <property type="entry name" value="AB_hydrolase_fold"/>
</dbReference>
<dbReference type="PANTHER" id="PTHR10655">
    <property type="entry name" value="LYSOPHOSPHOLIPASE-RELATED"/>
    <property type="match status" value="1"/>
</dbReference>
<evidence type="ECO:0000256" key="2">
    <source>
        <dbReference type="ARBA" id="ARBA00022801"/>
    </source>
</evidence>
<protein>
    <recommendedName>
        <fullName evidence="3">Phospholipase/carboxylesterase/thioesterase domain-containing protein</fullName>
    </recommendedName>
</protein>
<dbReference type="GO" id="GO:0016787">
    <property type="term" value="F:hydrolase activity"/>
    <property type="evidence" value="ECO:0007669"/>
    <property type="project" value="UniProtKB-KW"/>
</dbReference>
<keyword evidence="2" id="KW-0378">Hydrolase</keyword>
<organism evidence="4 5">
    <name type="scientific">Devosia riboflavina</name>
    <dbReference type="NCBI Taxonomy" id="46914"/>
    <lineage>
        <taxon>Bacteria</taxon>
        <taxon>Pseudomonadati</taxon>
        <taxon>Pseudomonadota</taxon>
        <taxon>Alphaproteobacteria</taxon>
        <taxon>Hyphomicrobiales</taxon>
        <taxon>Devosiaceae</taxon>
        <taxon>Devosia</taxon>
    </lineage>
</organism>
<feature type="domain" description="Phospholipase/carboxylesterase/thioesterase" evidence="3">
    <location>
        <begin position="15"/>
        <end position="212"/>
    </location>
</feature>
<evidence type="ECO:0000313" key="5">
    <source>
        <dbReference type="Proteomes" id="UP000028981"/>
    </source>
</evidence>
<proteinExistence type="inferred from homology"/>
<dbReference type="SUPFAM" id="SSF53474">
    <property type="entry name" value="alpha/beta-Hydrolases"/>
    <property type="match status" value="1"/>
</dbReference>
<dbReference type="InterPro" id="IPR003140">
    <property type="entry name" value="PLipase/COase/thioEstase"/>
</dbReference>
<sequence>MTKLSGPMMPPANGQAPDAAVVLLHGYGSDGNDLIGLAPHWRHLLPGALFVSPNAPIGTEMGGFQWFPIDWTGDRLASRQTGVIEARPVLEGFLRDLWAQTGITPERTILAGFSQGAMMALHVGTALPEKLMGIIGFSGAFLPPEGFGRDALAKPPVCLVHGDMDDVVDPNLSSDANALLDEAGFDVSYHVSRGVGHGIAPDGLGFAAEFIGRVAAK</sequence>
<evidence type="ECO:0000313" key="4">
    <source>
        <dbReference type="EMBL" id="KFL29281.1"/>
    </source>
</evidence>
<dbReference type="AlphaFoldDB" id="A0A087LXC8"/>
<comment type="caution">
    <text evidence="4">The sequence shown here is derived from an EMBL/GenBank/DDBJ whole genome shotgun (WGS) entry which is preliminary data.</text>
</comment>
<dbReference type="PANTHER" id="PTHR10655:SF17">
    <property type="entry name" value="LYSOPHOSPHOLIPASE-LIKE PROTEIN 1"/>
    <property type="match status" value="1"/>
</dbReference>
<name>A0A087LXC8_9HYPH</name>
<dbReference type="STRING" id="46914.JP75_22175"/>
<dbReference type="Pfam" id="PF02230">
    <property type="entry name" value="Abhydrolase_2"/>
    <property type="match status" value="1"/>
</dbReference>
<comment type="similarity">
    <text evidence="1">Belongs to the AB hydrolase superfamily. AB hydrolase 2 family.</text>
</comment>
<evidence type="ECO:0000259" key="3">
    <source>
        <dbReference type="Pfam" id="PF02230"/>
    </source>
</evidence>
<dbReference type="RefSeq" id="WP_035086794.1">
    <property type="nucleotide sequence ID" value="NZ_JQGC01000028.1"/>
</dbReference>